<dbReference type="EMBL" id="CP003057">
    <property type="protein sequence ID" value="AEQ96119.1"/>
    <property type="molecule type" value="Genomic_DNA"/>
</dbReference>
<dbReference type="HOGENOM" id="CLU_2157390_0_0_6"/>
<keyword evidence="1" id="KW-0812">Transmembrane</keyword>
<keyword evidence="1" id="KW-1133">Transmembrane helix</keyword>
<sequence length="111" mass="12267">MTYLAFRFARKFAAVASLSVLFALLVIVAFVSLQLNLKNDQIRDFLKPDNSGFRAEIYLPDPAVLGPGYKPTIAFKGSAGQVLTPHGLRDTTSEDFIANNFPQSTSRSQWV</sequence>
<keyword evidence="1" id="KW-0472">Membrane</keyword>
<dbReference type="GeneID" id="300796843"/>
<proteinExistence type="predicted"/>
<gene>
    <name evidence="2" type="ORF">XOC_1968</name>
</gene>
<reference evidence="2 3" key="1">
    <citation type="journal article" date="2011" name="J. Bacteriol.">
        <title>Two new complete genome sequences offer insight into host and tissue specificity of plant pathogenic Xanthomonas spp.</title>
        <authorList>
            <person name="Bogdanove A.J."/>
            <person name="Koebnik R."/>
            <person name="Lu H."/>
            <person name="Furutani A."/>
            <person name="Angiuoli S.V."/>
            <person name="Patil P.B."/>
            <person name="Van Sluys M.A."/>
            <person name="Ryan R.P."/>
            <person name="Meyer D.F."/>
            <person name="Han S.W."/>
            <person name="Aparna G."/>
            <person name="Rajaram M."/>
            <person name="Delcher A.L."/>
            <person name="Phillippy A.M."/>
            <person name="Puiu D."/>
            <person name="Schatz M.C."/>
            <person name="Shumway M."/>
            <person name="Sommer D.D."/>
            <person name="Trapnell C."/>
            <person name="Benahmed F."/>
            <person name="Dimitrov G."/>
            <person name="Madupu R."/>
            <person name="Radune D."/>
            <person name="Sullivan S."/>
            <person name="Jha G."/>
            <person name="Ishihara H."/>
            <person name="Lee S.W."/>
            <person name="Pandey A."/>
            <person name="Sharma V."/>
            <person name="Sriariyanun M."/>
            <person name="Szurek B."/>
            <person name="Vera-Cruz C.M."/>
            <person name="Dorman K.S."/>
            <person name="Ronald P.C."/>
            <person name="Verdier V."/>
            <person name="Dow J.M."/>
            <person name="Sonti R.V."/>
            <person name="Tsuge S."/>
            <person name="Brendel V.P."/>
            <person name="Rabinowicz P.D."/>
            <person name="Leach J.E."/>
            <person name="White F.F."/>
            <person name="Salzberg S.L."/>
        </authorList>
    </citation>
    <scope>NUCLEOTIDE SEQUENCE [LARGE SCALE GENOMIC DNA]</scope>
    <source>
        <strain evidence="2 3">BLS256</strain>
    </source>
</reference>
<evidence type="ECO:0000313" key="3">
    <source>
        <dbReference type="Proteomes" id="UP000008851"/>
    </source>
</evidence>
<organism evidence="2 3">
    <name type="scientific">Xanthomonas oryzae pv. oryzicola (strain BLS256)</name>
    <dbReference type="NCBI Taxonomy" id="383407"/>
    <lineage>
        <taxon>Bacteria</taxon>
        <taxon>Pseudomonadati</taxon>
        <taxon>Pseudomonadota</taxon>
        <taxon>Gammaproteobacteria</taxon>
        <taxon>Lysobacterales</taxon>
        <taxon>Lysobacteraceae</taxon>
        <taxon>Xanthomonas</taxon>
    </lineage>
</organism>
<dbReference type="Pfam" id="PF26363">
    <property type="entry name" value="Phospholipase-like"/>
    <property type="match status" value="1"/>
</dbReference>
<dbReference type="RefSeq" id="WP_014502946.1">
    <property type="nucleotide sequence ID" value="NC_017267.2"/>
</dbReference>
<dbReference type="AlphaFoldDB" id="G7TBP8"/>
<dbReference type="KEGG" id="xor:XOC_1968"/>
<name>G7TBP8_XANOB</name>
<protein>
    <submittedName>
        <fullName evidence="2">Phospholipase A1</fullName>
    </submittedName>
</protein>
<feature type="transmembrane region" description="Helical" evidence="1">
    <location>
        <begin position="12"/>
        <end position="33"/>
    </location>
</feature>
<accession>G7TBP8</accession>
<evidence type="ECO:0000256" key="1">
    <source>
        <dbReference type="SAM" id="Phobius"/>
    </source>
</evidence>
<evidence type="ECO:0000313" key="2">
    <source>
        <dbReference type="EMBL" id="AEQ96119.1"/>
    </source>
</evidence>
<dbReference type="Proteomes" id="UP000008851">
    <property type="component" value="Chromosome"/>
</dbReference>